<evidence type="ECO:0000313" key="2">
    <source>
        <dbReference type="Proteomes" id="UP000095282"/>
    </source>
</evidence>
<organism evidence="2 3">
    <name type="scientific">Caenorhabditis tropicalis</name>
    <dbReference type="NCBI Taxonomy" id="1561998"/>
    <lineage>
        <taxon>Eukaryota</taxon>
        <taxon>Metazoa</taxon>
        <taxon>Ecdysozoa</taxon>
        <taxon>Nematoda</taxon>
        <taxon>Chromadorea</taxon>
        <taxon>Rhabditida</taxon>
        <taxon>Rhabditina</taxon>
        <taxon>Rhabditomorpha</taxon>
        <taxon>Rhabditoidea</taxon>
        <taxon>Rhabditidae</taxon>
        <taxon>Peloderinae</taxon>
        <taxon>Caenorhabditis</taxon>
    </lineage>
</organism>
<name>A0A1I7U1A9_9PELO</name>
<dbReference type="WBParaSite" id="Csp11.Scaffold629.g13853.t1">
    <property type="protein sequence ID" value="Csp11.Scaffold629.g13853.t1"/>
    <property type="gene ID" value="Csp11.Scaffold629.g13853"/>
</dbReference>
<dbReference type="AlphaFoldDB" id="A0A1I7U1A9"/>
<evidence type="ECO:0000259" key="1">
    <source>
        <dbReference type="Pfam" id="PF07735"/>
    </source>
</evidence>
<proteinExistence type="predicted"/>
<dbReference type="PANTHER" id="PTHR21503:SF8">
    <property type="entry name" value="F-BOX ASSOCIATED DOMAIN-CONTAINING PROTEIN-RELATED"/>
    <property type="match status" value="1"/>
</dbReference>
<evidence type="ECO:0000313" key="3">
    <source>
        <dbReference type="WBParaSite" id="Csp11.Scaffold629.g13853.t1"/>
    </source>
</evidence>
<keyword evidence="2" id="KW-1185">Reference proteome</keyword>
<accession>A0A1I7U1A9</accession>
<reference evidence="3" key="1">
    <citation type="submission" date="2016-11" db="UniProtKB">
        <authorList>
            <consortium name="WormBaseParasite"/>
        </authorList>
    </citation>
    <scope>IDENTIFICATION</scope>
</reference>
<dbReference type="eggNOG" id="ENOG502TKIQ">
    <property type="taxonomic scope" value="Eukaryota"/>
</dbReference>
<dbReference type="InterPro" id="IPR012885">
    <property type="entry name" value="F-box_Sdz-33"/>
</dbReference>
<protein>
    <submittedName>
        <fullName evidence="3">FBA_2 domain-containing protein</fullName>
    </submittedName>
</protein>
<dbReference type="Pfam" id="PF07735">
    <property type="entry name" value="FBA_2"/>
    <property type="match status" value="1"/>
</dbReference>
<dbReference type="PANTHER" id="PTHR21503">
    <property type="entry name" value="F-BOX-CONTAINING HYPOTHETICAL PROTEIN C.ELEGANS"/>
    <property type="match status" value="1"/>
</dbReference>
<dbReference type="Proteomes" id="UP000095282">
    <property type="component" value="Unplaced"/>
</dbReference>
<sequence length="217" mass="25887">MIDWLNGMKSEIKRVYVEPATGLMLELFMNRFQRSIEDLEVQDRYIKCEEINYKRLHFKIKNSFSSYSAWYTLDFLFSLGCEQIEAFFTNFSGKELNVFLRSWQEGKTNQKLNRIKISTCRNEIMSHVLKDCEAELIDPRTTKLKFQDPIDLDIWIHGGIHFRRNDGRLAVIDINYEASEETKEEVSEKHIQKYLREREMWDSGRHSVACGFHICFF</sequence>
<feature type="domain" description="Sdz-33 F-box" evidence="1">
    <location>
        <begin position="52"/>
        <end position="117"/>
    </location>
</feature>